<protein>
    <submittedName>
        <fullName evidence="2">Uncharacterized protein</fullName>
    </submittedName>
</protein>
<feature type="region of interest" description="Disordered" evidence="1">
    <location>
        <begin position="15"/>
        <end position="151"/>
    </location>
</feature>
<comment type="caution">
    <text evidence="2">The sequence shown here is derived from an EMBL/GenBank/DDBJ whole genome shotgun (WGS) entry which is preliminary data.</text>
</comment>
<dbReference type="EMBL" id="BGZK01000207">
    <property type="protein sequence ID" value="GBP28485.1"/>
    <property type="molecule type" value="Genomic_DNA"/>
</dbReference>
<evidence type="ECO:0000313" key="3">
    <source>
        <dbReference type="Proteomes" id="UP000299102"/>
    </source>
</evidence>
<feature type="compositionally biased region" description="Basic residues" evidence="1">
    <location>
        <begin position="95"/>
        <end position="104"/>
    </location>
</feature>
<dbReference type="Proteomes" id="UP000299102">
    <property type="component" value="Unassembled WGS sequence"/>
</dbReference>
<evidence type="ECO:0000256" key="1">
    <source>
        <dbReference type="SAM" id="MobiDB-lite"/>
    </source>
</evidence>
<sequence length="417" mass="47562">MYVLGRAGALNSYAHTPDRRCRHRQRPHGPAAGYQSAAARVPEGPRYKSGAVRPQAVVDRSSASGEHVRTAPRRSLDPEENSKLGKQRNGEDVSRKRRALHRRKERDADGVLAERRGGARPAEDDEDLLLRKGQGRKQTRQRGDVRDGAGAVFDVREDRGMEIAIAIATPSPHLGQTPAHGACSVPVQIFRCGDSNKTDKYPYKRRKPVLFSDFPTSLLTRRAVKIVMLWISLQHTIQNEKILRRIKRVITNNTSKLKQQRADYITEHRKTEKNDICSEATMYRIAVNLISNSDRSPDSSFSFDLGPSFSCNSASFISFTIRSPVRCRKKYGPQELDMTLTNARYERHIREYAEVVPFHDMPLLREQIGPVQAALEHGRLAYAYTDKKRKSSTERKIFRYWENVYLPVVNMHEETQK</sequence>
<feature type="compositionally biased region" description="Basic and acidic residues" evidence="1">
    <location>
        <begin position="66"/>
        <end position="94"/>
    </location>
</feature>
<keyword evidence="3" id="KW-1185">Reference proteome</keyword>
<accession>A0A4C1UPY0</accession>
<gene>
    <name evidence="2" type="ORF">EVAR_93432_1</name>
</gene>
<reference evidence="2 3" key="1">
    <citation type="journal article" date="2019" name="Commun. Biol.">
        <title>The bagworm genome reveals a unique fibroin gene that provides high tensile strength.</title>
        <authorList>
            <person name="Kono N."/>
            <person name="Nakamura H."/>
            <person name="Ohtoshi R."/>
            <person name="Tomita M."/>
            <person name="Numata K."/>
            <person name="Arakawa K."/>
        </authorList>
    </citation>
    <scope>NUCLEOTIDE SEQUENCE [LARGE SCALE GENOMIC DNA]</scope>
</reference>
<feature type="compositionally biased region" description="Basic and acidic residues" evidence="1">
    <location>
        <begin position="105"/>
        <end position="117"/>
    </location>
</feature>
<name>A0A4C1UPY0_EUMVA</name>
<organism evidence="2 3">
    <name type="scientific">Eumeta variegata</name>
    <name type="common">Bagworm moth</name>
    <name type="synonym">Eumeta japonica</name>
    <dbReference type="NCBI Taxonomy" id="151549"/>
    <lineage>
        <taxon>Eukaryota</taxon>
        <taxon>Metazoa</taxon>
        <taxon>Ecdysozoa</taxon>
        <taxon>Arthropoda</taxon>
        <taxon>Hexapoda</taxon>
        <taxon>Insecta</taxon>
        <taxon>Pterygota</taxon>
        <taxon>Neoptera</taxon>
        <taxon>Endopterygota</taxon>
        <taxon>Lepidoptera</taxon>
        <taxon>Glossata</taxon>
        <taxon>Ditrysia</taxon>
        <taxon>Tineoidea</taxon>
        <taxon>Psychidae</taxon>
        <taxon>Oiketicinae</taxon>
        <taxon>Eumeta</taxon>
    </lineage>
</organism>
<evidence type="ECO:0000313" key="2">
    <source>
        <dbReference type="EMBL" id="GBP28485.1"/>
    </source>
</evidence>
<dbReference type="AlphaFoldDB" id="A0A4C1UPY0"/>
<proteinExistence type="predicted"/>